<dbReference type="Proteomes" id="UP000034231">
    <property type="component" value="Unassembled WGS sequence"/>
</dbReference>
<dbReference type="GO" id="GO:0005886">
    <property type="term" value="C:plasma membrane"/>
    <property type="evidence" value="ECO:0007669"/>
    <property type="project" value="UniProtKB-SubCell"/>
</dbReference>
<keyword evidence="7 8" id="KW-0472">Membrane</keyword>
<dbReference type="GO" id="GO:0016763">
    <property type="term" value="F:pentosyltransferase activity"/>
    <property type="evidence" value="ECO:0007669"/>
    <property type="project" value="TreeGrafter"/>
</dbReference>
<sequence length="522" mass="61158">MKNVHKIIFLLILIAAAFFRFWNLSSLPSGLNWDEISHGYNAYSLLKTGKDQWGQSWPIFNFRAYGDYPTAANLYFTTPSIAVFGLNAFSIRLPAAIFGLLFVVFNYLLAKIVFKNEKLALFNMLLAALSPWALFPSRAVFQSNLSQFFLIAGLFYFYKSLLEPKKAYWSAIFFGISLYSYHNTRIAVPLLLSFFAIYYWRQLKNKTHLFALGLFLLFAVPNLLNLFSPESQARNRWVGIINPNSINLINEERRLYTGPAFLNRVQNNKVVYFATQLTRNYFDLFSPLPLFFKGSLNFQFNPPNTGLLFVILLPLFYLGLFRLRQFFIPLLITLLPAALTMGDFPSVRATIALPFYFLAISYGASLIKKKKIFYLIIIIFLLEFALYWSKYLQYNKDYSQNWQYGYQEMVSKLKANYSQYQHIYITKRYGEAHEFVLFYWPWDPKNYQTDLSLNWDFHADWYWVNAFDKFTFVNDWEIPTLTIFPNSLLVTSPQNYPPDNAKLFDTVPFLNGQTAFEFISYD</sequence>
<feature type="transmembrane region" description="Helical" evidence="8">
    <location>
        <begin position="183"/>
        <end position="201"/>
    </location>
</feature>
<evidence type="ECO:0000313" key="11">
    <source>
        <dbReference type="Proteomes" id="UP000034231"/>
    </source>
</evidence>
<evidence type="ECO:0000256" key="8">
    <source>
        <dbReference type="SAM" id="Phobius"/>
    </source>
</evidence>
<keyword evidence="6 8" id="KW-1133">Transmembrane helix</keyword>
<evidence type="ECO:0000256" key="6">
    <source>
        <dbReference type="ARBA" id="ARBA00022989"/>
    </source>
</evidence>
<keyword evidence="4" id="KW-0808">Transferase</keyword>
<feature type="domain" description="Glycosyltransferase RgtA/B/C/D-like" evidence="9">
    <location>
        <begin position="75"/>
        <end position="223"/>
    </location>
</feature>
<evidence type="ECO:0000256" key="5">
    <source>
        <dbReference type="ARBA" id="ARBA00022692"/>
    </source>
</evidence>
<dbReference type="PANTHER" id="PTHR33908:SF11">
    <property type="entry name" value="MEMBRANE PROTEIN"/>
    <property type="match status" value="1"/>
</dbReference>
<keyword evidence="2" id="KW-1003">Cell membrane</keyword>
<keyword evidence="3" id="KW-0328">Glycosyltransferase</keyword>
<dbReference type="PANTHER" id="PTHR33908">
    <property type="entry name" value="MANNOSYLTRANSFERASE YKCB-RELATED"/>
    <property type="match status" value="1"/>
</dbReference>
<evidence type="ECO:0000256" key="3">
    <source>
        <dbReference type="ARBA" id="ARBA00022676"/>
    </source>
</evidence>
<accession>A0A0G0IID8</accession>
<feature type="transmembrane region" description="Helical" evidence="8">
    <location>
        <begin position="347"/>
        <end position="365"/>
    </location>
</feature>
<keyword evidence="5 8" id="KW-0812">Transmembrane</keyword>
<evidence type="ECO:0000256" key="4">
    <source>
        <dbReference type="ARBA" id="ARBA00022679"/>
    </source>
</evidence>
<evidence type="ECO:0000259" key="9">
    <source>
        <dbReference type="Pfam" id="PF13231"/>
    </source>
</evidence>
<name>A0A0G0IID8_9BACT</name>
<dbReference type="GO" id="GO:0009103">
    <property type="term" value="P:lipopolysaccharide biosynthetic process"/>
    <property type="evidence" value="ECO:0007669"/>
    <property type="project" value="UniProtKB-ARBA"/>
</dbReference>
<feature type="transmembrane region" description="Helical" evidence="8">
    <location>
        <begin position="372"/>
        <end position="389"/>
    </location>
</feature>
<proteinExistence type="predicted"/>
<feature type="transmembrane region" description="Helical" evidence="8">
    <location>
        <begin position="306"/>
        <end position="327"/>
    </location>
</feature>
<gene>
    <name evidence="10" type="ORF">US68_C0002G0042</name>
</gene>
<dbReference type="InterPro" id="IPR050297">
    <property type="entry name" value="LipidA_mod_glycosyltrf_83"/>
</dbReference>
<evidence type="ECO:0000256" key="7">
    <source>
        <dbReference type="ARBA" id="ARBA00023136"/>
    </source>
</evidence>
<feature type="transmembrane region" description="Helical" evidence="8">
    <location>
        <begin position="7"/>
        <end position="24"/>
    </location>
</feature>
<reference evidence="10 11" key="1">
    <citation type="journal article" date="2015" name="Nature">
        <title>rRNA introns, odd ribosomes, and small enigmatic genomes across a large radiation of phyla.</title>
        <authorList>
            <person name="Brown C.T."/>
            <person name="Hug L.A."/>
            <person name="Thomas B.C."/>
            <person name="Sharon I."/>
            <person name="Castelle C.J."/>
            <person name="Singh A."/>
            <person name="Wilkins M.J."/>
            <person name="Williams K.H."/>
            <person name="Banfield J.F."/>
        </authorList>
    </citation>
    <scope>NUCLEOTIDE SEQUENCE [LARGE SCALE GENOMIC DNA]</scope>
</reference>
<feature type="transmembrane region" description="Helical" evidence="8">
    <location>
        <begin position="121"/>
        <end position="139"/>
    </location>
</feature>
<evidence type="ECO:0000313" key="10">
    <source>
        <dbReference type="EMBL" id="KKQ50765.1"/>
    </source>
</evidence>
<feature type="transmembrane region" description="Helical" evidence="8">
    <location>
        <begin position="145"/>
        <end position="162"/>
    </location>
</feature>
<organism evidence="10 11">
    <name type="scientific">Candidatus Shapirobacteria bacterium GW2011_GWE1_38_10</name>
    <dbReference type="NCBI Taxonomy" id="1618488"/>
    <lineage>
        <taxon>Bacteria</taxon>
        <taxon>Candidatus Shapironibacteriota</taxon>
    </lineage>
</organism>
<dbReference type="EMBL" id="LBTX01000002">
    <property type="protein sequence ID" value="KKQ50765.1"/>
    <property type="molecule type" value="Genomic_DNA"/>
</dbReference>
<dbReference type="AlphaFoldDB" id="A0A0G0IID8"/>
<dbReference type="Pfam" id="PF13231">
    <property type="entry name" value="PMT_2"/>
    <property type="match status" value="1"/>
</dbReference>
<protein>
    <recommendedName>
        <fullName evidence="9">Glycosyltransferase RgtA/B/C/D-like domain-containing protein</fullName>
    </recommendedName>
</protein>
<comment type="caution">
    <text evidence="10">The sequence shown here is derived from an EMBL/GenBank/DDBJ whole genome shotgun (WGS) entry which is preliminary data.</text>
</comment>
<dbReference type="InterPro" id="IPR038731">
    <property type="entry name" value="RgtA/B/C-like"/>
</dbReference>
<feature type="transmembrane region" description="Helical" evidence="8">
    <location>
        <begin position="89"/>
        <end position="109"/>
    </location>
</feature>
<feature type="transmembrane region" description="Helical" evidence="8">
    <location>
        <begin position="207"/>
        <end position="227"/>
    </location>
</feature>
<comment type="subcellular location">
    <subcellularLocation>
        <location evidence="1">Cell membrane</location>
        <topology evidence="1">Multi-pass membrane protein</topology>
    </subcellularLocation>
</comment>
<evidence type="ECO:0000256" key="1">
    <source>
        <dbReference type="ARBA" id="ARBA00004651"/>
    </source>
</evidence>
<evidence type="ECO:0000256" key="2">
    <source>
        <dbReference type="ARBA" id="ARBA00022475"/>
    </source>
</evidence>